<gene>
    <name evidence="2" type="ORF">KUTeg_019312</name>
</gene>
<keyword evidence="3" id="KW-1185">Reference proteome</keyword>
<comment type="caution">
    <text evidence="2">The sequence shown here is derived from an EMBL/GenBank/DDBJ whole genome shotgun (WGS) entry which is preliminary data.</text>
</comment>
<dbReference type="Proteomes" id="UP001217089">
    <property type="component" value="Unassembled WGS sequence"/>
</dbReference>
<organism evidence="2 3">
    <name type="scientific">Tegillarca granosa</name>
    <name type="common">Malaysian cockle</name>
    <name type="synonym">Anadara granosa</name>
    <dbReference type="NCBI Taxonomy" id="220873"/>
    <lineage>
        <taxon>Eukaryota</taxon>
        <taxon>Metazoa</taxon>
        <taxon>Spiralia</taxon>
        <taxon>Lophotrochozoa</taxon>
        <taxon>Mollusca</taxon>
        <taxon>Bivalvia</taxon>
        <taxon>Autobranchia</taxon>
        <taxon>Pteriomorphia</taxon>
        <taxon>Arcoida</taxon>
        <taxon>Arcoidea</taxon>
        <taxon>Arcidae</taxon>
        <taxon>Tegillarca</taxon>
    </lineage>
</organism>
<protein>
    <recommendedName>
        <fullName evidence="4">MD-2-related lipid-recognition domain-containing protein</fullName>
    </recommendedName>
</protein>
<name>A0ABQ9EC47_TEGGR</name>
<reference evidence="2 3" key="1">
    <citation type="submission" date="2022-12" db="EMBL/GenBank/DDBJ databases">
        <title>Chromosome-level genome of Tegillarca granosa.</title>
        <authorList>
            <person name="Kim J."/>
        </authorList>
    </citation>
    <scope>NUCLEOTIDE SEQUENCE [LARGE SCALE GENOMIC DNA]</scope>
    <source>
        <strain evidence="2">Teg-2019</strain>
        <tissue evidence="2">Adductor muscle</tissue>
    </source>
</reference>
<sequence length="173" mass="19851">MKSFTSIFMIVMASLMCGKPSQTQRLEDIFGPILDKSPGRFYNCGNPKTKLDFTWSPKVITLRSGALVNGSFVTPFDFDKTILNITLWFDDDEIVPMFAYRKLLDCASLKDLHVDLSEKCPFRRNRLVTMNYRILESWTAKLKGYSGKYIVQVELRTFKGRQLICGRGIVKVT</sequence>
<evidence type="ECO:0000313" key="2">
    <source>
        <dbReference type="EMBL" id="KAJ8302916.1"/>
    </source>
</evidence>
<feature type="chain" id="PRO_5047051703" description="MD-2-related lipid-recognition domain-containing protein" evidence="1">
    <location>
        <begin position="24"/>
        <end position="173"/>
    </location>
</feature>
<feature type="signal peptide" evidence="1">
    <location>
        <begin position="1"/>
        <end position="23"/>
    </location>
</feature>
<evidence type="ECO:0008006" key="4">
    <source>
        <dbReference type="Google" id="ProtNLM"/>
    </source>
</evidence>
<keyword evidence="1" id="KW-0732">Signal</keyword>
<evidence type="ECO:0000313" key="3">
    <source>
        <dbReference type="Proteomes" id="UP001217089"/>
    </source>
</evidence>
<proteinExistence type="predicted"/>
<evidence type="ECO:0000256" key="1">
    <source>
        <dbReference type="SAM" id="SignalP"/>
    </source>
</evidence>
<dbReference type="EMBL" id="JARBDR010000917">
    <property type="protein sequence ID" value="KAJ8302916.1"/>
    <property type="molecule type" value="Genomic_DNA"/>
</dbReference>
<accession>A0ABQ9EC47</accession>